<accession>A0A179UQN1</accession>
<protein>
    <submittedName>
        <fullName evidence="2">Uncharacterized protein</fullName>
    </submittedName>
</protein>
<evidence type="ECO:0000313" key="3">
    <source>
        <dbReference type="Proteomes" id="UP000002038"/>
    </source>
</evidence>
<proteinExistence type="predicted"/>
<dbReference type="Proteomes" id="UP000002038">
    <property type="component" value="Unassembled WGS sequence"/>
</dbReference>
<evidence type="ECO:0000256" key="1">
    <source>
        <dbReference type="SAM" id="MobiDB-lite"/>
    </source>
</evidence>
<dbReference type="VEuPathDB" id="FungiDB:BDBG_05148"/>
<dbReference type="KEGG" id="bgh:BDBG_05148"/>
<name>A0A179UQN1_BLAGS</name>
<reference evidence="3" key="1">
    <citation type="journal article" date="2015" name="PLoS Genet.">
        <title>The dynamic genome and transcriptome of the human fungal pathogen Blastomyces and close relative Emmonsia.</title>
        <authorList>
            <person name="Munoz J.F."/>
            <person name="Gauthier G.M."/>
            <person name="Desjardins C.A."/>
            <person name="Gallo J.E."/>
            <person name="Holder J."/>
            <person name="Sullivan T.D."/>
            <person name="Marty A.J."/>
            <person name="Carmen J.C."/>
            <person name="Chen Z."/>
            <person name="Ding L."/>
            <person name="Gujja S."/>
            <person name="Magrini V."/>
            <person name="Misas E."/>
            <person name="Mitreva M."/>
            <person name="Priest M."/>
            <person name="Saif S."/>
            <person name="Whiston E.A."/>
            <person name="Young S."/>
            <person name="Zeng Q."/>
            <person name="Goldman W.E."/>
            <person name="Mardis E.R."/>
            <person name="Taylor J.W."/>
            <person name="McEwen J.G."/>
            <person name="Clay O.K."/>
            <person name="Klein B.S."/>
            <person name="Cuomo C.A."/>
        </authorList>
    </citation>
    <scope>NUCLEOTIDE SEQUENCE [LARGE SCALE GENOMIC DNA]</scope>
    <source>
        <strain evidence="3">SLH14081</strain>
    </source>
</reference>
<feature type="region of interest" description="Disordered" evidence="1">
    <location>
        <begin position="1"/>
        <end position="40"/>
    </location>
</feature>
<dbReference type="EMBL" id="GG657457">
    <property type="protein sequence ID" value="OAT09351.1"/>
    <property type="molecule type" value="Genomic_DNA"/>
</dbReference>
<organism evidence="2 3">
    <name type="scientific">Blastomyces gilchristii (strain SLH14081)</name>
    <name type="common">Blastomyces dermatitidis</name>
    <dbReference type="NCBI Taxonomy" id="559298"/>
    <lineage>
        <taxon>Eukaryota</taxon>
        <taxon>Fungi</taxon>
        <taxon>Dikarya</taxon>
        <taxon>Ascomycota</taxon>
        <taxon>Pezizomycotina</taxon>
        <taxon>Eurotiomycetes</taxon>
        <taxon>Eurotiomycetidae</taxon>
        <taxon>Onygenales</taxon>
        <taxon>Ajellomycetaceae</taxon>
        <taxon>Blastomyces</taxon>
    </lineage>
</organism>
<dbReference type="RefSeq" id="XP_031578780.1">
    <property type="nucleotide sequence ID" value="XM_031722011.1"/>
</dbReference>
<dbReference type="GeneID" id="42528130"/>
<dbReference type="AlphaFoldDB" id="A0A179UQN1"/>
<keyword evidence="3" id="KW-1185">Reference proteome</keyword>
<evidence type="ECO:0000313" key="2">
    <source>
        <dbReference type="EMBL" id="OAT09351.1"/>
    </source>
</evidence>
<gene>
    <name evidence="2" type="ORF">BDBG_05148</name>
</gene>
<sequence length="101" mass="11249">MAAIRADGAKGTAIPFPQKKFCDPEYGEPPDWPNENPEGSLYVPCMSTPPTAAERQASRPADKKIRTSCILLHTHRVRPKGHTRRGTTRLASQAANFMIWF</sequence>